<name>A0A370PIZ5_ASPPH</name>
<accession>A0A370PIZ5</accession>
<evidence type="ECO:0000313" key="1">
    <source>
        <dbReference type="EMBL" id="RDK42172.1"/>
    </source>
</evidence>
<organism evidence="1 2">
    <name type="scientific">Aspergillus phoenicis ATCC 13157</name>
    <dbReference type="NCBI Taxonomy" id="1353007"/>
    <lineage>
        <taxon>Eukaryota</taxon>
        <taxon>Fungi</taxon>
        <taxon>Dikarya</taxon>
        <taxon>Ascomycota</taxon>
        <taxon>Pezizomycotina</taxon>
        <taxon>Eurotiomycetes</taxon>
        <taxon>Eurotiomycetidae</taxon>
        <taxon>Eurotiales</taxon>
        <taxon>Aspergillaceae</taxon>
        <taxon>Aspergillus</taxon>
    </lineage>
</organism>
<evidence type="ECO:0000313" key="2">
    <source>
        <dbReference type="Proteomes" id="UP000254937"/>
    </source>
</evidence>
<sequence length="206" mass="22679">MSMTYDALSAMLRLFNAIVALAAGSPFLTGALYGKLPHGAAQIFPFAAPMPGVATLDELSRTVTIQPLLCRGRSRSLAYLQCRMKHVPAPPCHQSESIVALQHSGHIILKWPTWITDIRCLCIRGQLNVIDLPSSETERGLTLLQVHITRSMSKQNEEAIVHAERDPGVLWTLSCIDTKVCRTILERSKTAKVYPPPKPKTPVISC</sequence>
<reference evidence="1 2" key="1">
    <citation type="submission" date="2018-07" db="EMBL/GenBank/DDBJ databases">
        <title>Section-level genome sequencing of Aspergillus section Nigri to investigate inter- and intra-species variation.</title>
        <authorList>
            <consortium name="DOE Joint Genome Institute"/>
            <person name="Vesth T.C."/>
            <person name="Nybo J.L."/>
            <person name="Theobald S."/>
            <person name="Frisvad J.C."/>
            <person name="Larsen T.O."/>
            <person name="Nielsen K.F."/>
            <person name="Hoof J.B."/>
            <person name="Brandl J."/>
            <person name="Salamov A."/>
            <person name="Riley R."/>
            <person name="Gladden J.M."/>
            <person name="Phatale P."/>
            <person name="Nielsen M.T."/>
            <person name="Lyhne E.K."/>
            <person name="Kogle M.E."/>
            <person name="Strasser K."/>
            <person name="McDonnell E."/>
            <person name="Barry K."/>
            <person name="Clum A."/>
            <person name="Chen C."/>
            <person name="Nolan M."/>
            <person name="Sandor L."/>
            <person name="Kuo A."/>
            <person name="Lipzen A."/>
            <person name="Hainaut M."/>
            <person name="Drula E."/>
            <person name="Tsang A."/>
            <person name="Magnuson J.K."/>
            <person name="Henrissat B."/>
            <person name="Wiebenga A."/>
            <person name="Simmons B.A."/>
            <person name="Makela M.R."/>
            <person name="De vries R.P."/>
            <person name="Grigoriev I.V."/>
            <person name="Mortensen U.H."/>
            <person name="Baker S.E."/>
            <person name="Andersen M.R."/>
        </authorList>
    </citation>
    <scope>NUCLEOTIDE SEQUENCE [LARGE SCALE GENOMIC DNA]</scope>
    <source>
        <strain evidence="1 2">ATCC 13157</strain>
    </source>
</reference>
<gene>
    <name evidence="1" type="ORF">M752DRAFT_266816</name>
</gene>
<dbReference type="AlphaFoldDB" id="A0A370PIZ5"/>
<proteinExistence type="predicted"/>
<keyword evidence="2" id="KW-1185">Reference proteome</keyword>
<protein>
    <submittedName>
        <fullName evidence="1">Uncharacterized protein</fullName>
    </submittedName>
</protein>
<dbReference type="Proteomes" id="UP000254937">
    <property type="component" value="Unassembled WGS sequence"/>
</dbReference>
<dbReference type="EMBL" id="KZ851854">
    <property type="protein sequence ID" value="RDK42172.1"/>
    <property type="molecule type" value="Genomic_DNA"/>
</dbReference>